<organism evidence="2 3">
    <name type="scientific">Maribacter stanieri</name>
    <dbReference type="NCBI Taxonomy" id="440514"/>
    <lineage>
        <taxon>Bacteria</taxon>
        <taxon>Pseudomonadati</taxon>
        <taxon>Bacteroidota</taxon>
        <taxon>Flavobacteriia</taxon>
        <taxon>Flavobacteriales</taxon>
        <taxon>Flavobacteriaceae</taxon>
        <taxon>Maribacter</taxon>
    </lineage>
</organism>
<dbReference type="Pfam" id="PF13302">
    <property type="entry name" value="Acetyltransf_3"/>
    <property type="match status" value="1"/>
</dbReference>
<protein>
    <submittedName>
        <fullName evidence="2">Diamine N-acetyltransferase</fullName>
    </submittedName>
</protein>
<name>A0A1I6J6V1_9FLAO</name>
<evidence type="ECO:0000313" key="2">
    <source>
        <dbReference type="EMBL" id="SFR74647.1"/>
    </source>
</evidence>
<dbReference type="PROSITE" id="PS51186">
    <property type="entry name" value="GNAT"/>
    <property type="match status" value="1"/>
</dbReference>
<evidence type="ECO:0000313" key="3">
    <source>
        <dbReference type="Proteomes" id="UP000199462"/>
    </source>
</evidence>
<dbReference type="STRING" id="440514.SAMN04488010_2367"/>
<dbReference type="GO" id="GO:0016747">
    <property type="term" value="F:acyltransferase activity, transferring groups other than amino-acyl groups"/>
    <property type="evidence" value="ECO:0007669"/>
    <property type="project" value="InterPro"/>
</dbReference>
<keyword evidence="3" id="KW-1185">Reference proteome</keyword>
<dbReference type="SUPFAM" id="SSF55729">
    <property type="entry name" value="Acyl-CoA N-acyltransferases (Nat)"/>
    <property type="match status" value="1"/>
</dbReference>
<dbReference type="InterPro" id="IPR000182">
    <property type="entry name" value="GNAT_dom"/>
</dbReference>
<dbReference type="PANTHER" id="PTHR43415">
    <property type="entry name" value="SPERMIDINE N(1)-ACETYLTRANSFERASE"/>
    <property type="match status" value="1"/>
</dbReference>
<accession>A0A1I6J6V1</accession>
<feature type="domain" description="N-acetyltransferase" evidence="1">
    <location>
        <begin position="9"/>
        <end position="170"/>
    </location>
</feature>
<keyword evidence="2" id="KW-0808">Transferase</keyword>
<reference evidence="3" key="1">
    <citation type="submission" date="2016-10" db="EMBL/GenBank/DDBJ databases">
        <authorList>
            <person name="Varghese N."/>
            <person name="Submissions S."/>
        </authorList>
    </citation>
    <scope>NUCLEOTIDE SEQUENCE [LARGE SCALE GENOMIC DNA]</scope>
    <source>
        <strain evidence="3">DSM 19891</strain>
    </source>
</reference>
<dbReference type="CDD" id="cd04301">
    <property type="entry name" value="NAT_SF"/>
    <property type="match status" value="1"/>
</dbReference>
<proteinExistence type="predicted"/>
<dbReference type="InterPro" id="IPR016181">
    <property type="entry name" value="Acyl_CoA_acyltransferase"/>
</dbReference>
<gene>
    <name evidence="2" type="ORF">SAMN04488010_2367</name>
</gene>
<dbReference type="RefSeq" id="WP_091903197.1">
    <property type="nucleotide sequence ID" value="NZ_FOYX01000002.1"/>
</dbReference>
<dbReference type="PANTHER" id="PTHR43415:SF3">
    <property type="entry name" value="GNAT-FAMILY ACETYLTRANSFERASE"/>
    <property type="match status" value="1"/>
</dbReference>
<sequence length="174" mass="20182">MAKLKGKQIYLRALEQKDLNFLYELENNTEVWEVSGTITPFSKDVLQLYLDNAHRDIYDVKQLRLVICTNEHKSVGLIDVFDFDPNHRRAGIGIIVLDENQRNKGIGAEAITLLCDYLFDVLGLKQVYANILEENAPSLHLFKKLNFETVGIKKDWVRFKNTFKNELLLQKINN</sequence>
<dbReference type="AlphaFoldDB" id="A0A1I6J6V1"/>
<dbReference type="EMBL" id="FOYX01000002">
    <property type="protein sequence ID" value="SFR74647.1"/>
    <property type="molecule type" value="Genomic_DNA"/>
</dbReference>
<evidence type="ECO:0000259" key="1">
    <source>
        <dbReference type="PROSITE" id="PS51186"/>
    </source>
</evidence>
<dbReference type="Gene3D" id="3.40.630.30">
    <property type="match status" value="1"/>
</dbReference>
<dbReference type="Proteomes" id="UP000199462">
    <property type="component" value="Unassembled WGS sequence"/>
</dbReference>